<feature type="transmembrane region" description="Helical" evidence="1">
    <location>
        <begin position="31"/>
        <end position="49"/>
    </location>
</feature>
<gene>
    <name evidence="2" type="ORF">ACFSC7_06600</name>
</gene>
<name>A0ABW4JVB9_9HYPH</name>
<keyword evidence="1" id="KW-0812">Transmembrane</keyword>
<evidence type="ECO:0000256" key="1">
    <source>
        <dbReference type="SAM" id="Phobius"/>
    </source>
</evidence>
<proteinExistence type="predicted"/>
<keyword evidence="3" id="KW-1185">Reference proteome</keyword>
<dbReference type="EMBL" id="JBHUFA010000001">
    <property type="protein sequence ID" value="MFD1695179.1"/>
    <property type="molecule type" value="Genomic_DNA"/>
</dbReference>
<protein>
    <recommendedName>
        <fullName evidence="4">PH domain-containing protein</fullName>
    </recommendedName>
</protein>
<evidence type="ECO:0000313" key="3">
    <source>
        <dbReference type="Proteomes" id="UP001597327"/>
    </source>
</evidence>
<organism evidence="2 3">
    <name type="scientific">Roseibium aestuarii</name>
    <dbReference type="NCBI Taxonomy" id="2600299"/>
    <lineage>
        <taxon>Bacteria</taxon>
        <taxon>Pseudomonadati</taxon>
        <taxon>Pseudomonadota</taxon>
        <taxon>Alphaproteobacteria</taxon>
        <taxon>Hyphomicrobiales</taxon>
        <taxon>Stappiaceae</taxon>
        <taxon>Roseibium</taxon>
    </lineage>
</organism>
<sequence>MSDTLHDPFDAPAPPAAEPFAIGYRRSNGEGLVYGGLMFAAGLLVLGLFGKARILTSLSLIPIFVAYWHYPMVDRGQPQLGANKDGLFLERLGFLRWDAIAGFHLRQTSVRMIEIAVLDITLTGTLEDAIAKAQVFPFWRAVMTRCWKVKKNQDGQTVLRVNLHPLNGEAEEIVSRLRAFRPV</sequence>
<evidence type="ECO:0000313" key="2">
    <source>
        <dbReference type="EMBL" id="MFD1695179.1"/>
    </source>
</evidence>
<reference evidence="3" key="1">
    <citation type="journal article" date="2019" name="Int. J. Syst. Evol. Microbiol.">
        <title>The Global Catalogue of Microorganisms (GCM) 10K type strain sequencing project: providing services to taxonomists for standard genome sequencing and annotation.</title>
        <authorList>
            <consortium name="The Broad Institute Genomics Platform"/>
            <consortium name="The Broad Institute Genome Sequencing Center for Infectious Disease"/>
            <person name="Wu L."/>
            <person name="Ma J."/>
        </authorList>
    </citation>
    <scope>NUCLEOTIDE SEQUENCE [LARGE SCALE GENOMIC DNA]</scope>
    <source>
        <strain evidence="3">JCM 3369</strain>
    </source>
</reference>
<feature type="transmembrane region" description="Helical" evidence="1">
    <location>
        <begin position="54"/>
        <end position="70"/>
    </location>
</feature>
<comment type="caution">
    <text evidence="2">The sequence shown here is derived from an EMBL/GenBank/DDBJ whole genome shotgun (WGS) entry which is preliminary data.</text>
</comment>
<accession>A0ABW4JVB9</accession>
<dbReference type="RefSeq" id="WP_149891056.1">
    <property type="nucleotide sequence ID" value="NZ_JBHUFA010000001.1"/>
</dbReference>
<keyword evidence="1" id="KW-0472">Membrane</keyword>
<keyword evidence="1" id="KW-1133">Transmembrane helix</keyword>
<dbReference type="Proteomes" id="UP001597327">
    <property type="component" value="Unassembled WGS sequence"/>
</dbReference>
<evidence type="ECO:0008006" key="4">
    <source>
        <dbReference type="Google" id="ProtNLM"/>
    </source>
</evidence>